<dbReference type="Pfam" id="PF07693">
    <property type="entry name" value="KAP_NTPase"/>
    <property type="match status" value="1"/>
</dbReference>
<protein>
    <recommendedName>
        <fullName evidence="1">KAP NTPase domain-containing protein</fullName>
    </recommendedName>
</protein>
<accession>A0A9D1EX21</accession>
<dbReference type="SUPFAM" id="SSF52540">
    <property type="entry name" value="P-loop containing nucleoside triphosphate hydrolases"/>
    <property type="match status" value="1"/>
</dbReference>
<gene>
    <name evidence="2" type="ORF">IAC10_02655</name>
</gene>
<evidence type="ECO:0000313" key="3">
    <source>
        <dbReference type="Proteomes" id="UP000823928"/>
    </source>
</evidence>
<sequence>MMDIKDEIINFIERKEETGALLITGKWGSGKSYYIKNLAAELNDAKKEYLCVISLFGIDSVENLTKAVKECYLEANSTIFTKTARKIGKIVGKTVNSGLKVAEAATGGNVAVSAAQKGFSSVISLGLLDFISVKNYIGRGKSKRKFVLVFDDLERCKINTVDLLGAINEYCENRNIKTIILAAEDVILKNEENIKKVVWEEGTTKKEASIKEQIRSVSDYRDFKEKVIFQTIAFSMTYVDIIDAMIDKYSEGVSGYKDFLKCNSCSIKQVFIESKYNNLRTIKASITKFERVYALWTRLALSNDYLHYLLYSFIADCYETKPVSDDAEEGVEQVIERFVIKDKDGKKYTHYNEKASSLNSLCMWIEKGVFDENAIISEIQEKFTQNQFTDKFKVLHWSIFDLDAETTIKGLKDALKDAYNGFLDADEYVGLIDRLQYYKVYKLPFDDLDYYKLSDGIDKFIERVKTGVEEGKLRFHVASEIMARENEDTKSLLEKLEYIEYNHNYWKLRNNLLEALKDKSDFLYNLNIYGLEELDDELLDVFKKAYQEGDNRRKRELGHFILSLNYTMDMLPTGSTNSFAKFKRISAIGETIKNFEALIDWLKKQSEIETDIITKMILNQFSIDIQGKLTQLNQDLDNFKQKIQSK</sequence>
<organism evidence="2 3">
    <name type="scientific">Candidatus Scatousia excrementigallinarum</name>
    <dbReference type="NCBI Taxonomy" id="2840935"/>
    <lineage>
        <taxon>Bacteria</taxon>
        <taxon>Candidatus Scatousia</taxon>
    </lineage>
</organism>
<proteinExistence type="predicted"/>
<dbReference type="AlphaFoldDB" id="A0A9D1EX21"/>
<comment type="caution">
    <text evidence="2">The sequence shown here is derived from an EMBL/GenBank/DDBJ whole genome shotgun (WGS) entry which is preliminary data.</text>
</comment>
<reference evidence="2" key="1">
    <citation type="submission" date="2020-10" db="EMBL/GenBank/DDBJ databases">
        <authorList>
            <person name="Gilroy R."/>
        </authorList>
    </citation>
    <scope>NUCLEOTIDE SEQUENCE</scope>
    <source>
        <strain evidence="2">6276</strain>
    </source>
</reference>
<reference evidence="2" key="2">
    <citation type="journal article" date="2021" name="PeerJ">
        <title>Extensive microbial diversity within the chicken gut microbiome revealed by metagenomics and culture.</title>
        <authorList>
            <person name="Gilroy R."/>
            <person name="Ravi A."/>
            <person name="Getino M."/>
            <person name="Pursley I."/>
            <person name="Horton D.L."/>
            <person name="Alikhan N.F."/>
            <person name="Baker D."/>
            <person name="Gharbi K."/>
            <person name="Hall N."/>
            <person name="Watson M."/>
            <person name="Adriaenssens E.M."/>
            <person name="Foster-Nyarko E."/>
            <person name="Jarju S."/>
            <person name="Secka A."/>
            <person name="Antonio M."/>
            <person name="Oren A."/>
            <person name="Chaudhuri R.R."/>
            <person name="La Ragione R."/>
            <person name="Hildebrand F."/>
            <person name="Pallen M.J."/>
        </authorList>
    </citation>
    <scope>NUCLEOTIDE SEQUENCE</scope>
    <source>
        <strain evidence="2">6276</strain>
    </source>
</reference>
<dbReference type="Proteomes" id="UP000823928">
    <property type="component" value="Unassembled WGS sequence"/>
</dbReference>
<dbReference type="InterPro" id="IPR027417">
    <property type="entry name" value="P-loop_NTPase"/>
</dbReference>
<name>A0A9D1EX21_9BACT</name>
<dbReference type="EMBL" id="DVIU01000053">
    <property type="protein sequence ID" value="HIS35518.1"/>
    <property type="molecule type" value="Genomic_DNA"/>
</dbReference>
<dbReference type="InterPro" id="IPR011646">
    <property type="entry name" value="KAP_P-loop"/>
</dbReference>
<evidence type="ECO:0000313" key="2">
    <source>
        <dbReference type="EMBL" id="HIS35518.1"/>
    </source>
</evidence>
<feature type="domain" description="KAP NTPase" evidence="1">
    <location>
        <begin position="17"/>
        <end position="295"/>
    </location>
</feature>
<evidence type="ECO:0000259" key="1">
    <source>
        <dbReference type="Pfam" id="PF07693"/>
    </source>
</evidence>
<dbReference type="Gene3D" id="3.40.50.300">
    <property type="entry name" value="P-loop containing nucleotide triphosphate hydrolases"/>
    <property type="match status" value="1"/>
</dbReference>